<comment type="caution">
    <text evidence="1">The sequence shown here is derived from an EMBL/GenBank/DDBJ whole genome shotgun (WGS) entry which is preliminary data.</text>
</comment>
<organism evidence="1 2">
    <name type="scientific">Fusarium oligoseptatum</name>
    <dbReference type="NCBI Taxonomy" id="2604345"/>
    <lineage>
        <taxon>Eukaryota</taxon>
        <taxon>Fungi</taxon>
        <taxon>Dikarya</taxon>
        <taxon>Ascomycota</taxon>
        <taxon>Pezizomycotina</taxon>
        <taxon>Sordariomycetes</taxon>
        <taxon>Hypocreomycetidae</taxon>
        <taxon>Hypocreales</taxon>
        <taxon>Nectriaceae</taxon>
        <taxon>Fusarium</taxon>
        <taxon>Fusarium solani species complex</taxon>
    </lineage>
</organism>
<name>A0A428T402_9HYPO</name>
<dbReference type="Proteomes" id="UP000287144">
    <property type="component" value="Unassembled WGS sequence"/>
</dbReference>
<keyword evidence="2" id="KW-1185">Reference proteome</keyword>
<evidence type="ECO:0000313" key="1">
    <source>
        <dbReference type="EMBL" id="RSL96760.1"/>
    </source>
</evidence>
<accession>A0A428T402</accession>
<protein>
    <recommendedName>
        <fullName evidence="3">F-box domain-containing protein</fullName>
    </recommendedName>
</protein>
<gene>
    <name evidence="1" type="ORF">CEP52_011258</name>
</gene>
<dbReference type="AlphaFoldDB" id="A0A428T402"/>
<proteinExistence type="predicted"/>
<dbReference type="STRING" id="1325735.A0A428T402"/>
<evidence type="ECO:0000313" key="2">
    <source>
        <dbReference type="Proteomes" id="UP000287144"/>
    </source>
</evidence>
<evidence type="ECO:0008006" key="3">
    <source>
        <dbReference type="Google" id="ProtNLM"/>
    </source>
</evidence>
<sequence length="330" mass="36980">MYRIPYLPLELILQVLEASLPPGGPGRVFNPSCPDGQLLVAWTQVCRATYQPSTRLLRQHFIYLNSIPRLRNLLQCLGNSNSLKQAGTISTLPPTIPLSSVSFIYLGLDRADMESPEVPSLVRDLFTHLGQSLRRLILDLPWGRTPPNDMVNTHLHNMFSESFTALTGIEELIAVGGLPAVDRWSHVHHLCQQWSNLRRLAAFQVNLAEQGLWHNIARAHSLEHLVIAQPFLLRLNTWNIKASIHEHWDPELGGNSSCARPLSITIANHEFSPPIIDTSNDSLHDPQGLINVSSFDVPIADTTKARVDYICRDWLLQEAKQDTLWGDVGA</sequence>
<dbReference type="EMBL" id="NKCK01000134">
    <property type="protein sequence ID" value="RSL96760.1"/>
    <property type="molecule type" value="Genomic_DNA"/>
</dbReference>
<reference evidence="1 2" key="1">
    <citation type="submission" date="2017-06" db="EMBL/GenBank/DDBJ databases">
        <title>Comparative genomic analysis of Ambrosia Fusariam Clade fungi.</title>
        <authorList>
            <person name="Stajich J.E."/>
            <person name="Carrillo J."/>
            <person name="Kijimoto T."/>
            <person name="Eskalen A."/>
            <person name="O'Donnell K."/>
            <person name="Kasson M."/>
        </authorList>
    </citation>
    <scope>NUCLEOTIDE SEQUENCE [LARGE SCALE GENOMIC DNA]</scope>
    <source>
        <strain evidence="1 2">NRRL62579</strain>
    </source>
</reference>